<evidence type="ECO:0000313" key="1">
    <source>
        <dbReference type="EMBL" id="KAF6734296.1"/>
    </source>
</evidence>
<dbReference type="CDD" id="cd00882">
    <property type="entry name" value="Ras_like_GTPase"/>
    <property type="match status" value="1"/>
</dbReference>
<dbReference type="AlphaFoldDB" id="A0A834FHM4"/>
<sequence>MRDNTQSVHELLHVQQIMDKTKEKSKIKPSLFNFGAISEPPEPPSCEPPSFLHDTRPKTVSNIFGDIKPEEKKENKGFKLLDFSAAQAKFDVPWRNMEWTEEHKKSLMKTVSSYRPSCEKITQAQVLVLGPVGSGKSSFISSVQSVFHGRVVNRAMVGSMSTSFTKKTFNIQVQKGEDTGLVMCDIKGIGDGEMTGLTLHDIVSVIKGHVPNGHKFSLEQPVSSETVGYVKTPTLAEKIHCVAFVVDASKITTYPKSIGATFRRLREQISDLGVHQVALLTHIDRICAATAADVSQVYKSPNVQDVMNKAGALLGMSTSYIIPVKNYSSELDLDLKKDIRETVIMAKPWRLVIWESKTKTELMESIQFYKPLNNSVTQARVLLVGPVGVGKSSFFNSINSVFRGHVTSQAISGSSSTSLTTQFRTFSVKAGREGKPLPLVLCDTMGLEENVGAGPVIDDISNILKGHLPDRYQMQEAAARVGVPLSCIIPVKNYSEELELDTNTDILLLSAVVQMIRFVDNFFDDISGQLSSLTTGK</sequence>
<accession>A0A834FHM4</accession>
<proteinExistence type="predicted"/>
<dbReference type="EMBL" id="WKFB01000135">
    <property type="protein sequence ID" value="KAF6734296.1"/>
    <property type="molecule type" value="Genomic_DNA"/>
</dbReference>
<gene>
    <name evidence="1" type="ORF">FQA47_010019</name>
</gene>
<dbReference type="Proteomes" id="UP000646548">
    <property type="component" value="Unassembled WGS sequence"/>
</dbReference>
<organism evidence="1 2">
    <name type="scientific">Oryzias melastigma</name>
    <name type="common">Marine medaka</name>
    <dbReference type="NCBI Taxonomy" id="30732"/>
    <lineage>
        <taxon>Eukaryota</taxon>
        <taxon>Metazoa</taxon>
        <taxon>Chordata</taxon>
        <taxon>Craniata</taxon>
        <taxon>Vertebrata</taxon>
        <taxon>Euteleostomi</taxon>
        <taxon>Actinopterygii</taxon>
        <taxon>Neopterygii</taxon>
        <taxon>Teleostei</taxon>
        <taxon>Neoteleostei</taxon>
        <taxon>Acanthomorphata</taxon>
        <taxon>Ovalentaria</taxon>
        <taxon>Atherinomorphae</taxon>
        <taxon>Beloniformes</taxon>
        <taxon>Adrianichthyidae</taxon>
        <taxon>Oryziinae</taxon>
        <taxon>Oryzias</taxon>
    </lineage>
</organism>
<reference evidence="1" key="1">
    <citation type="journal article" name="BMC Genomics">
        <title>Long-read sequencing and de novo genome assembly of marine medaka (Oryzias melastigma).</title>
        <authorList>
            <person name="Liang P."/>
            <person name="Saqib H.S.A."/>
            <person name="Ni X."/>
            <person name="Shen Y."/>
        </authorList>
    </citation>
    <scope>NUCLEOTIDE SEQUENCE</scope>
    <source>
        <strain evidence="1">Bigg-433</strain>
    </source>
</reference>
<dbReference type="GO" id="GO:0006955">
    <property type="term" value="P:immune response"/>
    <property type="evidence" value="ECO:0007669"/>
    <property type="project" value="TreeGrafter"/>
</dbReference>
<comment type="caution">
    <text evidence="1">The sequence shown here is derived from an EMBL/GenBank/DDBJ whole genome shotgun (WGS) entry which is preliminary data.</text>
</comment>
<evidence type="ECO:0000313" key="2">
    <source>
        <dbReference type="Proteomes" id="UP000646548"/>
    </source>
</evidence>
<dbReference type="PANTHER" id="PTHR14241">
    <property type="entry name" value="INTERFERON-INDUCED PROTEIN 44"/>
    <property type="match status" value="1"/>
</dbReference>
<dbReference type="SUPFAM" id="SSF52540">
    <property type="entry name" value="P-loop containing nucleoside triphosphate hydrolases"/>
    <property type="match status" value="2"/>
</dbReference>
<name>A0A834FHM4_ORYME</name>
<dbReference type="InterPro" id="IPR027417">
    <property type="entry name" value="P-loop_NTPase"/>
</dbReference>
<dbReference type="PANTHER" id="PTHR14241:SF28">
    <property type="entry name" value="INTERFERON-INDUCED PROTEIN 44-LIKE"/>
    <property type="match status" value="1"/>
</dbReference>
<protein>
    <submittedName>
        <fullName evidence="1">Interferon-induced protein 44</fullName>
    </submittedName>
</protein>
<dbReference type="Gene3D" id="3.40.50.300">
    <property type="entry name" value="P-loop containing nucleotide triphosphate hydrolases"/>
    <property type="match status" value="2"/>
</dbReference>